<name>A0A9D1YAP8_9FIRM</name>
<protein>
    <submittedName>
        <fullName evidence="4">SpoIIE family protein phosphatase</fullName>
    </submittedName>
</protein>
<reference evidence="4" key="1">
    <citation type="journal article" date="2021" name="PeerJ">
        <title>Extensive microbial diversity within the chicken gut microbiome revealed by metagenomics and culture.</title>
        <authorList>
            <person name="Gilroy R."/>
            <person name="Ravi A."/>
            <person name="Getino M."/>
            <person name="Pursley I."/>
            <person name="Horton D.L."/>
            <person name="Alikhan N.F."/>
            <person name="Baker D."/>
            <person name="Gharbi K."/>
            <person name="Hall N."/>
            <person name="Watson M."/>
            <person name="Adriaenssens E.M."/>
            <person name="Foster-Nyarko E."/>
            <person name="Jarju S."/>
            <person name="Secka A."/>
            <person name="Antonio M."/>
            <person name="Oren A."/>
            <person name="Chaudhuri R.R."/>
            <person name="La Ragione R."/>
            <person name="Hildebrand F."/>
            <person name="Pallen M.J."/>
        </authorList>
    </citation>
    <scope>NUCLEOTIDE SEQUENCE</scope>
    <source>
        <strain evidence="4">ChiBcec16_6824</strain>
    </source>
</reference>
<gene>
    <name evidence="4" type="ORF">H9841_12030</name>
</gene>
<dbReference type="AlphaFoldDB" id="A0A9D1YAP8"/>
<evidence type="ECO:0000256" key="1">
    <source>
        <dbReference type="ARBA" id="ARBA00022801"/>
    </source>
</evidence>
<dbReference type="InterPro" id="IPR036457">
    <property type="entry name" value="PPM-type-like_dom_sf"/>
</dbReference>
<dbReference type="Pfam" id="PF07228">
    <property type="entry name" value="SpoIIE"/>
    <property type="match status" value="1"/>
</dbReference>
<dbReference type="Gene3D" id="3.60.40.10">
    <property type="entry name" value="PPM-type phosphatase domain"/>
    <property type="match status" value="1"/>
</dbReference>
<evidence type="ECO:0000313" key="5">
    <source>
        <dbReference type="Proteomes" id="UP000823868"/>
    </source>
</evidence>
<sequence length="679" mass="76257">MKRKMRFTLGQKIVVMILAMSIILSATALFVSYRTYQRRTTAFYEQLGHNVVATLASQLDPDELDHYYKTLEMDERYYKIQDFIMDLVESNNVQYLYVVRPNGQGVTFLFDSDMEAGENGDYFSGGYCALGTYMELFGAFADNLDKFLDGEEVEPIVQRDPSYGMLMTTAIPVCHEDGKMAGYVMADISMKEVVREQQTFLLQAGALLTVLTVGFVVLYLLLIQRSFIRPIRQLTEAAQGYEGGENKKAFSAVKIRSNDELKSLSDAFRMMLVEIDLNNMEQKELAVREQQLESELQLANELNVSMLPQELPQREGGYPFAIRGRIYQGHELSCCFYDYFLLDEERLCVLVGEVEGGGIPQVLYTVMAQATIKSQMRSGLSLVEAMTAANQQLHEMSDELCLHALVGVLNGATGQFSCINAGQRDPLLMRSQDRYNWVKTLSYAPLGQSENVVYQVLNLELRQGDRMLFHTKGLDDIQGRDGRNFADDRLRLTLNENSSRQAELEQQLQMVSDAGGVYAAKTDEIDGYVLLALEYRRQDRAQAHCVVTPDTAGSARLAEFLRGQLEANQIEGRQMATLLVLADELFNLCCHQTDPDSRMMAECAIPPGEGLAILRLKGDFGGHSPLEHPKGEAAEHAVAFLERQCEHILFEQIGSADTVTAVRRLETQDAQTAEREQGV</sequence>
<keyword evidence="2" id="KW-1133">Transmembrane helix</keyword>
<dbReference type="Gene3D" id="6.10.340.10">
    <property type="match status" value="1"/>
</dbReference>
<comment type="caution">
    <text evidence="4">The sequence shown here is derived from an EMBL/GenBank/DDBJ whole genome shotgun (WGS) entry which is preliminary data.</text>
</comment>
<dbReference type="InterPro" id="IPR029151">
    <property type="entry name" value="Sensor-like_sf"/>
</dbReference>
<accession>A0A9D1YAP8</accession>
<dbReference type="PANTHER" id="PTHR43156:SF2">
    <property type="entry name" value="STAGE II SPORULATION PROTEIN E"/>
    <property type="match status" value="1"/>
</dbReference>
<organism evidence="4 5">
    <name type="scientific">Candidatus Flavonifractor merdigallinarum</name>
    <dbReference type="NCBI Taxonomy" id="2838589"/>
    <lineage>
        <taxon>Bacteria</taxon>
        <taxon>Bacillati</taxon>
        <taxon>Bacillota</taxon>
        <taxon>Clostridia</taxon>
        <taxon>Eubacteriales</taxon>
        <taxon>Oscillospiraceae</taxon>
        <taxon>Flavonifractor</taxon>
    </lineage>
</organism>
<dbReference type="SMART" id="SM00331">
    <property type="entry name" value="PP2C_SIG"/>
    <property type="match status" value="1"/>
</dbReference>
<feature type="transmembrane region" description="Helical" evidence="2">
    <location>
        <begin position="200"/>
        <end position="222"/>
    </location>
</feature>
<dbReference type="InterPro" id="IPR001932">
    <property type="entry name" value="PPM-type_phosphatase-like_dom"/>
</dbReference>
<dbReference type="Proteomes" id="UP000823868">
    <property type="component" value="Unassembled WGS sequence"/>
</dbReference>
<evidence type="ECO:0000256" key="2">
    <source>
        <dbReference type="SAM" id="Phobius"/>
    </source>
</evidence>
<keyword evidence="1" id="KW-0378">Hydrolase</keyword>
<reference evidence="4" key="2">
    <citation type="submission" date="2021-04" db="EMBL/GenBank/DDBJ databases">
        <authorList>
            <person name="Gilroy R."/>
        </authorList>
    </citation>
    <scope>NUCLEOTIDE SEQUENCE</scope>
    <source>
        <strain evidence="4">ChiBcec16_6824</strain>
    </source>
</reference>
<dbReference type="GO" id="GO:0016791">
    <property type="term" value="F:phosphatase activity"/>
    <property type="evidence" value="ECO:0007669"/>
    <property type="project" value="TreeGrafter"/>
</dbReference>
<dbReference type="InterPro" id="IPR052016">
    <property type="entry name" value="Bact_Sigma-Reg"/>
</dbReference>
<dbReference type="EMBL" id="DXDX01000217">
    <property type="protein sequence ID" value="HIY22614.1"/>
    <property type="molecule type" value="Genomic_DNA"/>
</dbReference>
<feature type="domain" description="PPM-type phosphatase" evidence="3">
    <location>
        <begin position="317"/>
        <end position="522"/>
    </location>
</feature>
<dbReference type="CDD" id="cd06225">
    <property type="entry name" value="HAMP"/>
    <property type="match status" value="1"/>
</dbReference>
<dbReference type="SUPFAM" id="SSF103190">
    <property type="entry name" value="Sensory domain-like"/>
    <property type="match status" value="1"/>
</dbReference>
<evidence type="ECO:0000313" key="4">
    <source>
        <dbReference type="EMBL" id="HIY22614.1"/>
    </source>
</evidence>
<dbReference type="PANTHER" id="PTHR43156">
    <property type="entry name" value="STAGE II SPORULATION PROTEIN E-RELATED"/>
    <property type="match status" value="1"/>
</dbReference>
<keyword evidence="2" id="KW-0472">Membrane</keyword>
<feature type="transmembrane region" description="Helical" evidence="2">
    <location>
        <begin position="12"/>
        <end position="33"/>
    </location>
</feature>
<keyword evidence="2" id="KW-0812">Transmembrane</keyword>
<proteinExistence type="predicted"/>
<evidence type="ECO:0000259" key="3">
    <source>
        <dbReference type="SMART" id="SM00331"/>
    </source>
</evidence>